<dbReference type="Proteomes" id="UP000789366">
    <property type="component" value="Unassembled WGS sequence"/>
</dbReference>
<reference evidence="1" key="1">
    <citation type="submission" date="2021-06" db="EMBL/GenBank/DDBJ databases">
        <authorList>
            <person name="Kallberg Y."/>
            <person name="Tangrot J."/>
            <person name="Rosling A."/>
        </authorList>
    </citation>
    <scope>NUCLEOTIDE SEQUENCE</scope>
    <source>
        <strain evidence="1">28 12/20/2015</strain>
    </source>
</reference>
<evidence type="ECO:0000313" key="2">
    <source>
        <dbReference type="Proteomes" id="UP000789366"/>
    </source>
</evidence>
<evidence type="ECO:0000313" key="1">
    <source>
        <dbReference type="EMBL" id="CAG8690234.1"/>
    </source>
</evidence>
<proteinExistence type="predicted"/>
<name>A0ACA9PAG5_9GLOM</name>
<gene>
    <name evidence="1" type="ORF">SPELUC_LOCUS10710</name>
</gene>
<dbReference type="EMBL" id="CAJVPW010020682">
    <property type="protein sequence ID" value="CAG8690234.1"/>
    <property type="molecule type" value="Genomic_DNA"/>
</dbReference>
<keyword evidence="2" id="KW-1185">Reference proteome</keyword>
<protein>
    <submittedName>
        <fullName evidence="1">936_t:CDS:1</fullName>
    </submittedName>
</protein>
<organism evidence="1 2">
    <name type="scientific">Cetraspora pellucida</name>
    <dbReference type="NCBI Taxonomy" id="1433469"/>
    <lineage>
        <taxon>Eukaryota</taxon>
        <taxon>Fungi</taxon>
        <taxon>Fungi incertae sedis</taxon>
        <taxon>Mucoromycota</taxon>
        <taxon>Glomeromycotina</taxon>
        <taxon>Glomeromycetes</taxon>
        <taxon>Diversisporales</taxon>
        <taxon>Gigasporaceae</taxon>
        <taxon>Cetraspora</taxon>
    </lineage>
</organism>
<comment type="caution">
    <text evidence="1">The sequence shown here is derived from an EMBL/GenBank/DDBJ whole genome shotgun (WGS) entry which is preliminary data.</text>
</comment>
<feature type="non-terminal residue" evidence="1">
    <location>
        <position position="176"/>
    </location>
</feature>
<accession>A0ACA9PAG5</accession>
<sequence length="176" mass="20188">MSKNKKYQVRLANKGQINSNLHYGPYARDWWIQDLKVSNNSTLTLLFRLYMNVVTQINGYEFILSIVNRLSNPLQPGFICSAGEKTNNIHDTPSAAINIFYNEMFGTQTKHSGLAVFGFYDEKIISEILTDISFFLLYIRFDRFFIVVSKIGYSLRKDLLYAGSGYTSSLISRHGQ</sequence>